<dbReference type="InterPro" id="IPR001992">
    <property type="entry name" value="T2SS_GspF/T4SS_PilC_CS"/>
</dbReference>
<keyword evidence="5" id="KW-0997">Cell inner membrane</keyword>
<dbReference type="GO" id="GO:0005886">
    <property type="term" value="C:plasma membrane"/>
    <property type="evidence" value="ECO:0007669"/>
    <property type="project" value="UniProtKB-SubCell"/>
</dbReference>
<evidence type="ECO:0000313" key="13">
    <source>
        <dbReference type="Proteomes" id="UP000002217"/>
    </source>
</evidence>
<dbReference type="InterPro" id="IPR003004">
    <property type="entry name" value="GspF/PilC"/>
</dbReference>
<dbReference type="Pfam" id="PF00482">
    <property type="entry name" value="T2SSF"/>
    <property type="match status" value="2"/>
</dbReference>
<feature type="domain" description="Type II secretion system protein GspF" evidence="11">
    <location>
        <begin position="68"/>
        <end position="190"/>
    </location>
</feature>
<dbReference type="AlphaFoldDB" id="C8W190"/>
<dbReference type="PRINTS" id="PR00812">
    <property type="entry name" value="BCTERIALGSPF"/>
</dbReference>
<dbReference type="InterPro" id="IPR018076">
    <property type="entry name" value="T2SS_GspF_dom"/>
</dbReference>
<name>C8W190_DESAS</name>
<evidence type="ECO:0000256" key="5">
    <source>
        <dbReference type="ARBA" id="ARBA00022519"/>
    </source>
</evidence>
<keyword evidence="4" id="KW-1003">Cell membrane</keyword>
<dbReference type="STRING" id="485916.Dtox_2707"/>
<comment type="similarity">
    <text evidence="2 9">Belongs to the GSP F family.</text>
</comment>
<keyword evidence="6 9" id="KW-0812">Transmembrane</keyword>
<dbReference type="Proteomes" id="UP000002217">
    <property type="component" value="Chromosome"/>
</dbReference>
<keyword evidence="13" id="KW-1185">Reference proteome</keyword>
<dbReference type="KEGG" id="dae:Dtox_2707"/>
<evidence type="ECO:0000256" key="2">
    <source>
        <dbReference type="ARBA" id="ARBA00005745"/>
    </source>
</evidence>
<evidence type="ECO:0000256" key="4">
    <source>
        <dbReference type="ARBA" id="ARBA00022475"/>
    </source>
</evidence>
<evidence type="ECO:0000256" key="8">
    <source>
        <dbReference type="ARBA" id="ARBA00023136"/>
    </source>
</evidence>
<gene>
    <name evidence="12" type="ordered locus">Dtox_2707</name>
</gene>
<feature type="domain" description="Type II secretion system protein GspF" evidence="11">
    <location>
        <begin position="270"/>
        <end position="392"/>
    </location>
</feature>
<evidence type="ECO:0000256" key="1">
    <source>
        <dbReference type="ARBA" id="ARBA00004429"/>
    </source>
</evidence>
<organism evidence="12 13">
    <name type="scientific">Desulfofarcimen acetoxidans (strain ATCC 49208 / DSM 771 / KCTC 5769 / VKM B-1644 / 5575)</name>
    <name type="common">Desulfotomaculum acetoxidans</name>
    <dbReference type="NCBI Taxonomy" id="485916"/>
    <lineage>
        <taxon>Bacteria</taxon>
        <taxon>Bacillati</taxon>
        <taxon>Bacillota</taxon>
        <taxon>Clostridia</taxon>
        <taxon>Eubacteriales</taxon>
        <taxon>Peptococcaceae</taxon>
        <taxon>Desulfofarcimen</taxon>
    </lineage>
</organism>
<evidence type="ECO:0000256" key="10">
    <source>
        <dbReference type="SAM" id="Phobius"/>
    </source>
</evidence>
<feature type="transmembrane region" description="Helical" evidence="10">
    <location>
        <begin position="167"/>
        <end position="192"/>
    </location>
</feature>
<proteinExistence type="inferred from homology"/>
<reference evidence="12 13" key="1">
    <citation type="journal article" date="2009" name="Stand. Genomic Sci.">
        <title>Complete genome sequence of Desulfotomaculum acetoxidans type strain (5575).</title>
        <authorList>
            <person name="Spring S."/>
            <person name="Lapidus A."/>
            <person name="Schroder M."/>
            <person name="Gleim D."/>
            <person name="Sims D."/>
            <person name="Meincke L."/>
            <person name="Glavina Del Rio T."/>
            <person name="Tice H."/>
            <person name="Copeland A."/>
            <person name="Cheng J.F."/>
            <person name="Lucas S."/>
            <person name="Chen F."/>
            <person name="Nolan M."/>
            <person name="Bruce D."/>
            <person name="Goodwin L."/>
            <person name="Pitluck S."/>
            <person name="Ivanova N."/>
            <person name="Mavromatis K."/>
            <person name="Mikhailova N."/>
            <person name="Pati A."/>
            <person name="Chen A."/>
            <person name="Palaniappan K."/>
            <person name="Land M."/>
            <person name="Hauser L."/>
            <person name="Chang Y.J."/>
            <person name="Jeffries C.D."/>
            <person name="Chain P."/>
            <person name="Saunders E."/>
            <person name="Brettin T."/>
            <person name="Detter J.C."/>
            <person name="Goker M."/>
            <person name="Bristow J."/>
            <person name="Eisen J.A."/>
            <person name="Markowitz V."/>
            <person name="Hugenholtz P."/>
            <person name="Kyrpides N.C."/>
            <person name="Klenk H.P."/>
            <person name="Han C."/>
        </authorList>
    </citation>
    <scope>NUCLEOTIDE SEQUENCE [LARGE SCALE GENOMIC DNA]</scope>
    <source>
        <strain evidence="13">ATCC 49208 / DSM 771 / VKM B-1644</strain>
    </source>
</reference>
<sequence>MTDKYVYTVATEDGVIKKGILNANGINGAAVMLRKNNYWIIELRQLEHHSAGYSLLSKRPKPKDLAAFSRNFASLINSGIPILKALILSMQTNKKSFNVVLDQLVLDLKAGSSLSGAMSNYPRFFPKIFIGMIAAGESGGVLGQVLDRLAIHFENVSSLSDKVKAALSYPVLVVATAILCLVLMMTMVLPVFEGMLQDVNASLPFITVVVVKVNKFIMVYKYLGLGIFLLICIAVLLWIRTSKGREISDHLLVRMPLFGTLLRKIMLARFCRTLSTLLYSGIPVLASLHIVKETIGNEIIIKAVSRTCDCIEKGESIAVPLKESGFFPPLLIHMITVGEETGALGELLEKAAAILDREIETTVTNMSSMLEPLLVLIIGGIVGFIFISVLLPVYQTLGAYE</sequence>
<keyword evidence="3 9" id="KW-0813">Transport</keyword>
<dbReference type="HOGENOM" id="CLU_035032_2_1_9"/>
<evidence type="ECO:0000313" key="12">
    <source>
        <dbReference type="EMBL" id="ACV63486.1"/>
    </source>
</evidence>
<protein>
    <submittedName>
        <fullName evidence="12">Type II secretion system protein</fullName>
    </submittedName>
</protein>
<feature type="transmembrane region" description="Helical" evidence="10">
    <location>
        <begin position="219"/>
        <end position="239"/>
    </location>
</feature>
<dbReference type="EMBL" id="CP001720">
    <property type="protein sequence ID" value="ACV63486.1"/>
    <property type="molecule type" value="Genomic_DNA"/>
</dbReference>
<keyword evidence="7 10" id="KW-1133">Transmembrane helix</keyword>
<evidence type="ECO:0000256" key="6">
    <source>
        <dbReference type="ARBA" id="ARBA00022692"/>
    </source>
</evidence>
<dbReference type="OrthoDB" id="9805682at2"/>
<dbReference type="InterPro" id="IPR042094">
    <property type="entry name" value="T2SS_GspF_sf"/>
</dbReference>
<keyword evidence="8 10" id="KW-0472">Membrane</keyword>
<dbReference type="FunFam" id="1.20.81.30:FF:000001">
    <property type="entry name" value="Type II secretion system protein F"/>
    <property type="match status" value="2"/>
</dbReference>
<dbReference type="Gene3D" id="1.20.81.30">
    <property type="entry name" value="Type II secretion system (T2SS), domain F"/>
    <property type="match status" value="2"/>
</dbReference>
<evidence type="ECO:0000256" key="9">
    <source>
        <dbReference type="RuleBase" id="RU003923"/>
    </source>
</evidence>
<dbReference type="PANTHER" id="PTHR30012:SF0">
    <property type="entry name" value="TYPE II SECRETION SYSTEM PROTEIN F-RELATED"/>
    <property type="match status" value="1"/>
</dbReference>
<dbReference type="GO" id="GO:0009306">
    <property type="term" value="P:protein secretion"/>
    <property type="evidence" value="ECO:0007669"/>
    <property type="project" value="InterPro"/>
</dbReference>
<accession>C8W190</accession>
<feature type="transmembrane region" description="Helical" evidence="10">
    <location>
        <begin position="373"/>
        <end position="394"/>
    </location>
</feature>
<evidence type="ECO:0000259" key="11">
    <source>
        <dbReference type="Pfam" id="PF00482"/>
    </source>
</evidence>
<dbReference type="eggNOG" id="COG1459">
    <property type="taxonomic scope" value="Bacteria"/>
</dbReference>
<evidence type="ECO:0000256" key="3">
    <source>
        <dbReference type="ARBA" id="ARBA00022448"/>
    </source>
</evidence>
<evidence type="ECO:0000256" key="7">
    <source>
        <dbReference type="ARBA" id="ARBA00022989"/>
    </source>
</evidence>
<dbReference type="PROSITE" id="PS00874">
    <property type="entry name" value="T2SP_F"/>
    <property type="match status" value="1"/>
</dbReference>
<dbReference type="RefSeq" id="WP_015758180.1">
    <property type="nucleotide sequence ID" value="NC_013216.1"/>
</dbReference>
<dbReference type="PANTHER" id="PTHR30012">
    <property type="entry name" value="GENERAL SECRETION PATHWAY PROTEIN"/>
    <property type="match status" value="1"/>
</dbReference>
<comment type="subcellular location">
    <subcellularLocation>
        <location evidence="1">Cell inner membrane</location>
        <topology evidence="1">Multi-pass membrane protein</topology>
    </subcellularLocation>
    <subcellularLocation>
        <location evidence="9">Cell membrane</location>
        <topology evidence="9">Multi-pass membrane protein</topology>
    </subcellularLocation>
</comment>